<dbReference type="Gene3D" id="1.20.1250.20">
    <property type="entry name" value="MFS general substrate transporter like domains"/>
    <property type="match status" value="1"/>
</dbReference>
<feature type="compositionally biased region" description="Basic and acidic residues" evidence="6">
    <location>
        <begin position="353"/>
        <end position="375"/>
    </location>
</feature>
<proteinExistence type="inferred from homology"/>
<comment type="similarity">
    <text evidence="2">Belongs to the major facilitator superfamily. Proton-dependent oligopeptide transporter (POT/PTR) (TC 2.A.17) family.</text>
</comment>
<dbReference type="InterPro" id="IPR036259">
    <property type="entry name" value="MFS_trans_sf"/>
</dbReference>
<keyword evidence="4" id="KW-1133">Transmembrane helix</keyword>
<reference evidence="8" key="2">
    <citation type="journal article" date="2023" name="Plants (Basel)">
        <title>Annotation of the Turnera subulata (Passifloraceae) Draft Genome Reveals the S-Locus Evolved after the Divergence of Turneroideae from Passifloroideae in a Stepwise Manner.</title>
        <authorList>
            <person name="Henning P.M."/>
            <person name="Roalson E.H."/>
            <person name="Mir W."/>
            <person name="McCubbin A.G."/>
            <person name="Shore J.S."/>
        </authorList>
    </citation>
    <scope>NUCLEOTIDE SEQUENCE</scope>
    <source>
        <strain evidence="8">F60SS</strain>
    </source>
</reference>
<dbReference type="AlphaFoldDB" id="A0A9Q0F5Q6"/>
<dbReference type="GO" id="GO:0016020">
    <property type="term" value="C:membrane"/>
    <property type="evidence" value="ECO:0007669"/>
    <property type="project" value="UniProtKB-SubCell"/>
</dbReference>
<keyword evidence="5" id="KW-0472">Membrane</keyword>
<keyword evidence="3" id="KW-0812">Transmembrane</keyword>
<comment type="subcellular location">
    <subcellularLocation>
        <location evidence="1">Membrane</location>
        <topology evidence="1">Multi-pass membrane protein</topology>
    </subcellularLocation>
</comment>
<evidence type="ECO:0000313" key="9">
    <source>
        <dbReference type="Proteomes" id="UP001141552"/>
    </source>
</evidence>
<dbReference type="EMBL" id="JAKUCV010006909">
    <property type="protein sequence ID" value="KAJ4825430.1"/>
    <property type="molecule type" value="Genomic_DNA"/>
</dbReference>
<evidence type="ECO:0000259" key="7">
    <source>
        <dbReference type="Pfam" id="PF03016"/>
    </source>
</evidence>
<evidence type="ECO:0000313" key="8">
    <source>
        <dbReference type="EMBL" id="KAJ4825430.1"/>
    </source>
</evidence>
<dbReference type="InterPro" id="IPR000109">
    <property type="entry name" value="POT_fam"/>
</dbReference>
<gene>
    <name evidence="8" type="ORF">Tsubulata_010360</name>
</gene>
<dbReference type="Pfam" id="PF00854">
    <property type="entry name" value="PTR2"/>
    <property type="match status" value="1"/>
</dbReference>
<dbReference type="PANTHER" id="PTHR11654">
    <property type="entry name" value="OLIGOPEPTIDE TRANSPORTER-RELATED"/>
    <property type="match status" value="1"/>
</dbReference>
<protein>
    <recommendedName>
        <fullName evidence="7">Exostosin GT47 domain-containing protein</fullName>
    </recommendedName>
</protein>
<sequence>MGEGFVVVDKEKGKGNAKNNFISVLKARHQNDGKEQLSNDNSFNNKTLPKDWKAQGNSVWPDLRDWKAQGNSVWPDLRGKVPHYPGGLNLQHSIEYWLTLVLLASETPGIPSGGSAVRVRNSNEADVIFVPFFSSLCYNRYSKVNPHKKRSRNKELQEKLVRYVTSQKEWKLSGGRDHVVMAHHPNSMLDAMKLWPAMFILADFGRYPPSVANVEKHVIAPYKHVSRATPMMHLTLTAAQSCCFVEVKRRNQSLDSNKSNPISLFWLSFQYAIFGIADMFTLVGLMEFFYKEAPASVNCLNFILYLFSASWYKYKAANSDSSTDPKPKPTEASDVFLLAKDEEESTVNTAKESIVKEESPDTKTDNAEEETRVENKVQAATNDGGEAPGSDEQPKDTKENGAS</sequence>
<evidence type="ECO:0000256" key="6">
    <source>
        <dbReference type="SAM" id="MobiDB-lite"/>
    </source>
</evidence>
<dbReference type="Proteomes" id="UP001141552">
    <property type="component" value="Unassembled WGS sequence"/>
</dbReference>
<feature type="compositionally biased region" description="Basic and acidic residues" evidence="6">
    <location>
        <begin position="392"/>
        <end position="403"/>
    </location>
</feature>
<dbReference type="OrthoDB" id="1924787at2759"/>
<evidence type="ECO:0000256" key="4">
    <source>
        <dbReference type="ARBA" id="ARBA00022989"/>
    </source>
</evidence>
<dbReference type="Pfam" id="PF03016">
    <property type="entry name" value="Exostosin_GT47"/>
    <property type="match status" value="1"/>
</dbReference>
<name>A0A9Q0F5Q6_9ROSI</name>
<reference evidence="8" key="1">
    <citation type="submission" date="2022-02" db="EMBL/GenBank/DDBJ databases">
        <authorList>
            <person name="Henning P.M."/>
            <person name="McCubbin A.G."/>
            <person name="Shore J.S."/>
        </authorList>
    </citation>
    <scope>NUCLEOTIDE SEQUENCE</scope>
    <source>
        <strain evidence="8">F60SS</strain>
        <tissue evidence="8">Leaves</tissue>
    </source>
</reference>
<evidence type="ECO:0000256" key="3">
    <source>
        <dbReference type="ARBA" id="ARBA00022692"/>
    </source>
</evidence>
<organism evidence="8 9">
    <name type="scientific">Turnera subulata</name>
    <dbReference type="NCBI Taxonomy" id="218843"/>
    <lineage>
        <taxon>Eukaryota</taxon>
        <taxon>Viridiplantae</taxon>
        <taxon>Streptophyta</taxon>
        <taxon>Embryophyta</taxon>
        <taxon>Tracheophyta</taxon>
        <taxon>Spermatophyta</taxon>
        <taxon>Magnoliopsida</taxon>
        <taxon>eudicotyledons</taxon>
        <taxon>Gunneridae</taxon>
        <taxon>Pentapetalae</taxon>
        <taxon>rosids</taxon>
        <taxon>fabids</taxon>
        <taxon>Malpighiales</taxon>
        <taxon>Passifloraceae</taxon>
        <taxon>Turnera</taxon>
    </lineage>
</organism>
<evidence type="ECO:0000256" key="2">
    <source>
        <dbReference type="ARBA" id="ARBA00005982"/>
    </source>
</evidence>
<evidence type="ECO:0000256" key="5">
    <source>
        <dbReference type="ARBA" id="ARBA00023136"/>
    </source>
</evidence>
<evidence type="ECO:0000256" key="1">
    <source>
        <dbReference type="ARBA" id="ARBA00004141"/>
    </source>
</evidence>
<feature type="domain" description="Exostosin GT47" evidence="7">
    <location>
        <begin position="42"/>
        <end position="225"/>
    </location>
</feature>
<accession>A0A9Q0F5Q6</accession>
<dbReference type="InterPro" id="IPR040911">
    <property type="entry name" value="Exostosin_GT47"/>
</dbReference>
<comment type="caution">
    <text evidence="8">The sequence shown here is derived from an EMBL/GenBank/DDBJ whole genome shotgun (WGS) entry which is preliminary data.</text>
</comment>
<feature type="region of interest" description="Disordered" evidence="6">
    <location>
        <begin position="337"/>
        <end position="403"/>
    </location>
</feature>
<keyword evidence="9" id="KW-1185">Reference proteome</keyword>
<dbReference type="GO" id="GO:0022857">
    <property type="term" value="F:transmembrane transporter activity"/>
    <property type="evidence" value="ECO:0007669"/>
    <property type="project" value="InterPro"/>
</dbReference>